<reference evidence="1 2" key="1">
    <citation type="submission" date="2012-08" db="EMBL/GenBank/DDBJ databases">
        <title>Oryza genome evolution.</title>
        <authorList>
            <person name="Wing R.A."/>
        </authorList>
    </citation>
    <scope>NUCLEOTIDE SEQUENCE</scope>
</reference>
<evidence type="ECO:0000313" key="2">
    <source>
        <dbReference type="Proteomes" id="UP000032180"/>
    </source>
</evidence>
<keyword evidence="2" id="KW-1185">Reference proteome</keyword>
<dbReference type="HOGENOM" id="CLU_2743679_0_0_1"/>
<dbReference type="Gramene" id="LPERR08G07030.1">
    <property type="protein sequence ID" value="LPERR08G07030.1"/>
    <property type="gene ID" value="LPERR08G07030"/>
</dbReference>
<accession>A0A0D9X5W9</accession>
<name>A0A0D9X5W9_9ORYZ</name>
<dbReference type="Proteomes" id="UP000032180">
    <property type="component" value="Chromosome 8"/>
</dbReference>
<dbReference type="AlphaFoldDB" id="A0A0D9X5W9"/>
<organism evidence="1 2">
    <name type="scientific">Leersia perrieri</name>
    <dbReference type="NCBI Taxonomy" id="77586"/>
    <lineage>
        <taxon>Eukaryota</taxon>
        <taxon>Viridiplantae</taxon>
        <taxon>Streptophyta</taxon>
        <taxon>Embryophyta</taxon>
        <taxon>Tracheophyta</taxon>
        <taxon>Spermatophyta</taxon>
        <taxon>Magnoliopsida</taxon>
        <taxon>Liliopsida</taxon>
        <taxon>Poales</taxon>
        <taxon>Poaceae</taxon>
        <taxon>BOP clade</taxon>
        <taxon>Oryzoideae</taxon>
        <taxon>Oryzeae</taxon>
        <taxon>Oryzinae</taxon>
        <taxon>Leersia</taxon>
    </lineage>
</organism>
<protein>
    <submittedName>
        <fullName evidence="1">Uncharacterized protein</fullName>
    </submittedName>
</protein>
<reference evidence="2" key="2">
    <citation type="submission" date="2013-12" db="EMBL/GenBank/DDBJ databases">
        <authorList>
            <person name="Yu Y."/>
            <person name="Lee S."/>
            <person name="de Baynast K."/>
            <person name="Wissotski M."/>
            <person name="Liu L."/>
            <person name="Talag J."/>
            <person name="Goicoechea J."/>
            <person name="Angelova A."/>
            <person name="Jetty R."/>
            <person name="Kudrna D."/>
            <person name="Golser W."/>
            <person name="Rivera L."/>
            <person name="Zhang J."/>
            <person name="Wing R."/>
        </authorList>
    </citation>
    <scope>NUCLEOTIDE SEQUENCE</scope>
</reference>
<dbReference type="EnsemblPlants" id="LPERR08G07030.1">
    <property type="protein sequence ID" value="LPERR08G07030.1"/>
    <property type="gene ID" value="LPERR08G07030"/>
</dbReference>
<reference evidence="1" key="3">
    <citation type="submission" date="2015-04" db="UniProtKB">
        <authorList>
            <consortium name="EnsemblPlants"/>
        </authorList>
    </citation>
    <scope>IDENTIFICATION</scope>
</reference>
<proteinExistence type="predicted"/>
<evidence type="ECO:0000313" key="1">
    <source>
        <dbReference type="EnsemblPlants" id="LPERR08G07030.1"/>
    </source>
</evidence>
<sequence>MGGSRSEGSLSSSREKAESVKEIGEFRAKAEEQSKEVDSVRRELASVRILACEMDRKIFILNCRKYRLEKE</sequence>